<keyword evidence="1" id="KW-1133">Transmembrane helix</keyword>
<dbReference type="AlphaFoldDB" id="A0A239IXX0"/>
<feature type="transmembrane region" description="Helical" evidence="1">
    <location>
        <begin position="47"/>
        <end position="67"/>
    </location>
</feature>
<dbReference type="RefSeq" id="WP_089408427.1">
    <property type="nucleotide sequence ID" value="NZ_FZOU01000003.1"/>
</dbReference>
<reference evidence="2 3" key="1">
    <citation type="submission" date="2017-06" db="EMBL/GenBank/DDBJ databases">
        <authorList>
            <person name="Kim H.J."/>
            <person name="Triplett B.A."/>
        </authorList>
    </citation>
    <scope>NUCLEOTIDE SEQUENCE [LARGE SCALE GENOMIC DNA]</scope>
    <source>
        <strain evidence="2 3">DSM 18704</strain>
    </source>
</reference>
<proteinExistence type="predicted"/>
<protein>
    <submittedName>
        <fullName evidence="2">Uncharacterized protein</fullName>
    </submittedName>
</protein>
<evidence type="ECO:0000256" key="1">
    <source>
        <dbReference type="SAM" id="Phobius"/>
    </source>
</evidence>
<evidence type="ECO:0000313" key="2">
    <source>
        <dbReference type="EMBL" id="SNS98068.1"/>
    </source>
</evidence>
<evidence type="ECO:0000313" key="3">
    <source>
        <dbReference type="Proteomes" id="UP000198356"/>
    </source>
</evidence>
<dbReference type="EMBL" id="FZOU01000003">
    <property type="protein sequence ID" value="SNS98068.1"/>
    <property type="molecule type" value="Genomic_DNA"/>
</dbReference>
<accession>A0A239IXX0</accession>
<feature type="transmembrane region" description="Helical" evidence="1">
    <location>
        <begin position="6"/>
        <end position="26"/>
    </location>
</feature>
<keyword evidence="3" id="KW-1185">Reference proteome</keyword>
<organism evidence="2 3">
    <name type="scientific">Granulicella rosea</name>
    <dbReference type="NCBI Taxonomy" id="474952"/>
    <lineage>
        <taxon>Bacteria</taxon>
        <taxon>Pseudomonadati</taxon>
        <taxon>Acidobacteriota</taxon>
        <taxon>Terriglobia</taxon>
        <taxon>Terriglobales</taxon>
        <taxon>Acidobacteriaceae</taxon>
        <taxon>Granulicella</taxon>
    </lineage>
</organism>
<keyword evidence="1" id="KW-0472">Membrane</keyword>
<keyword evidence="1" id="KW-0812">Transmembrane</keyword>
<name>A0A239IXX0_9BACT</name>
<gene>
    <name evidence="2" type="ORF">SAMN05421770_103324</name>
</gene>
<dbReference type="Proteomes" id="UP000198356">
    <property type="component" value="Unassembled WGS sequence"/>
</dbReference>
<sequence>MRFLQSVAAGTMTVMIVAFGMIFYLFNRVAKVGGQVRIGADLVHTPVLLAPLVVAFVLGFGLGWWNLRPE</sequence>